<dbReference type="AlphaFoldDB" id="A0A0D2GYI4"/>
<gene>
    <name evidence="1" type="ORF">Z518_06820</name>
</gene>
<dbReference type="EMBL" id="KN847479">
    <property type="protein sequence ID" value="KIX03268.1"/>
    <property type="molecule type" value="Genomic_DNA"/>
</dbReference>
<keyword evidence="2" id="KW-1185">Reference proteome</keyword>
<sequence>MRLRDEVLRTQQAIEAQRVLGEDINDDRFRAEALRQTPEDIWKDDLDADRVGREDFEADAEGRRQKYKIRRLGRRWSMATAMNIKIGYWLLVTSRLSFVSARSKTWGFQNQSESALYPHTSINSFAVTTDLT</sequence>
<evidence type="ECO:0000313" key="1">
    <source>
        <dbReference type="EMBL" id="KIX03268.1"/>
    </source>
</evidence>
<name>A0A0D2GYI4_9EURO</name>
<accession>A0A0D2GYI4</accession>
<evidence type="ECO:0000313" key="2">
    <source>
        <dbReference type="Proteomes" id="UP000053617"/>
    </source>
</evidence>
<proteinExistence type="predicted"/>
<dbReference type="RefSeq" id="XP_013270404.1">
    <property type="nucleotide sequence ID" value="XM_013414950.1"/>
</dbReference>
<dbReference type="HOGENOM" id="CLU_1918253_0_0_1"/>
<organism evidence="1 2">
    <name type="scientific">Rhinocladiella mackenziei CBS 650.93</name>
    <dbReference type="NCBI Taxonomy" id="1442369"/>
    <lineage>
        <taxon>Eukaryota</taxon>
        <taxon>Fungi</taxon>
        <taxon>Dikarya</taxon>
        <taxon>Ascomycota</taxon>
        <taxon>Pezizomycotina</taxon>
        <taxon>Eurotiomycetes</taxon>
        <taxon>Chaetothyriomycetidae</taxon>
        <taxon>Chaetothyriales</taxon>
        <taxon>Herpotrichiellaceae</taxon>
        <taxon>Rhinocladiella</taxon>
    </lineage>
</organism>
<dbReference type="VEuPathDB" id="FungiDB:Z518_06820"/>
<protein>
    <submittedName>
        <fullName evidence="1">Uncharacterized protein</fullName>
    </submittedName>
</protein>
<reference evidence="1 2" key="1">
    <citation type="submission" date="2015-01" db="EMBL/GenBank/DDBJ databases">
        <title>The Genome Sequence of Rhinocladiella mackenzie CBS 650.93.</title>
        <authorList>
            <consortium name="The Broad Institute Genomics Platform"/>
            <person name="Cuomo C."/>
            <person name="de Hoog S."/>
            <person name="Gorbushina A."/>
            <person name="Stielow B."/>
            <person name="Teixiera M."/>
            <person name="Abouelleil A."/>
            <person name="Chapman S.B."/>
            <person name="Priest M."/>
            <person name="Young S.K."/>
            <person name="Wortman J."/>
            <person name="Nusbaum C."/>
            <person name="Birren B."/>
        </authorList>
    </citation>
    <scope>NUCLEOTIDE SEQUENCE [LARGE SCALE GENOMIC DNA]</scope>
    <source>
        <strain evidence="1 2">CBS 650.93</strain>
    </source>
</reference>
<dbReference type="OrthoDB" id="3437607at2759"/>
<dbReference type="GeneID" id="25294891"/>
<dbReference type="Proteomes" id="UP000053617">
    <property type="component" value="Unassembled WGS sequence"/>
</dbReference>